<keyword evidence="1" id="KW-0732">Signal</keyword>
<feature type="chain" id="PRO_5003836116" description="Rieske domain-containing protein" evidence="1">
    <location>
        <begin position="25"/>
        <end position="257"/>
    </location>
</feature>
<protein>
    <recommendedName>
        <fullName evidence="4">Rieske domain-containing protein</fullName>
    </recommendedName>
</protein>
<dbReference type="EMBL" id="AGNL01046591">
    <property type="protein sequence ID" value="EJK47824.1"/>
    <property type="molecule type" value="Genomic_DNA"/>
</dbReference>
<evidence type="ECO:0000313" key="3">
    <source>
        <dbReference type="Proteomes" id="UP000266841"/>
    </source>
</evidence>
<name>K0R730_THAOC</name>
<gene>
    <name evidence="2" type="ORF">THAOC_33431</name>
</gene>
<feature type="signal peptide" evidence="1">
    <location>
        <begin position="1"/>
        <end position="24"/>
    </location>
</feature>
<comment type="caution">
    <text evidence="2">The sequence shown here is derived from an EMBL/GenBank/DDBJ whole genome shotgun (WGS) entry which is preliminary data.</text>
</comment>
<keyword evidence="3" id="KW-1185">Reference proteome</keyword>
<dbReference type="OrthoDB" id="417848at2759"/>
<proteinExistence type="predicted"/>
<evidence type="ECO:0000313" key="2">
    <source>
        <dbReference type="EMBL" id="EJK47824.1"/>
    </source>
</evidence>
<sequence length="257" mass="28236">MRHQRRAMMIASAVVFFLPLLASSLQFPGRRPLASSSTVGSAAARRVFLSTILSAPVVSTLAANAAETAKEQRKYQRYPMTRFIAALGDPNSSSGTGAETWGLWVDDPGPRGVFLRDYDKRLAANNNVSVAPAGWTFDPKDWWVEEHGLIMSTPGPLPRKSMKDKLVLPEKKYIVTGGREVTTVLTVHDDGRWELEKGKLYDVTHLPCRSAAYRGETCKPQSANLKDFPVKPGAEMPTIEGCAKQDYAVLFVLGEVV</sequence>
<accession>K0R730</accession>
<reference evidence="2 3" key="1">
    <citation type="journal article" date="2012" name="Genome Biol.">
        <title>Genome and low-iron response of an oceanic diatom adapted to chronic iron limitation.</title>
        <authorList>
            <person name="Lommer M."/>
            <person name="Specht M."/>
            <person name="Roy A.S."/>
            <person name="Kraemer L."/>
            <person name="Andreson R."/>
            <person name="Gutowska M.A."/>
            <person name="Wolf J."/>
            <person name="Bergner S.V."/>
            <person name="Schilhabel M.B."/>
            <person name="Klostermeier U.C."/>
            <person name="Beiko R.G."/>
            <person name="Rosenstiel P."/>
            <person name="Hippler M."/>
            <person name="Laroche J."/>
        </authorList>
    </citation>
    <scope>NUCLEOTIDE SEQUENCE [LARGE SCALE GENOMIC DNA]</scope>
    <source>
        <strain evidence="2 3">CCMP1005</strain>
    </source>
</reference>
<dbReference type="eggNOG" id="ENOG502S0Y6">
    <property type="taxonomic scope" value="Eukaryota"/>
</dbReference>
<organism evidence="2 3">
    <name type="scientific">Thalassiosira oceanica</name>
    <name type="common">Marine diatom</name>
    <dbReference type="NCBI Taxonomy" id="159749"/>
    <lineage>
        <taxon>Eukaryota</taxon>
        <taxon>Sar</taxon>
        <taxon>Stramenopiles</taxon>
        <taxon>Ochrophyta</taxon>
        <taxon>Bacillariophyta</taxon>
        <taxon>Coscinodiscophyceae</taxon>
        <taxon>Thalassiosirophycidae</taxon>
        <taxon>Thalassiosirales</taxon>
        <taxon>Thalassiosiraceae</taxon>
        <taxon>Thalassiosira</taxon>
    </lineage>
</organism>
<dbReference type="OMA" id="EHGIIME"/>
<evidence type="ECO:0008006" key="4">
    <source>
        <dbReference type="Google" id="ProtNLM"/>
    </source>
</evidence>
<dbReference type="AlphaFoldDB" id="K0R730"/>
<dbReference type="Proteomes" id="UP000266841">
    <property type="component" value="Unassembled WGS sequence"/>
</dbReference>
<evidence type="ECO:0000256" key="1">
    <source>
        <dbReference type="SAM" id="SignalP"/>
    </source>
</evidence>